<evidence type="ECO:0000313" key="3">
    <source>
        <dbReference type="EMBL" id="GGO84582.1"/>
    </source>
</evidence>
<gene>
    <name evidence="3" type="ORF">GCM10011348_31140</name>
</gene>
<dbReference type="Proteomes" id="UP000599578">
    <property type="component" value="Unassembled WGS sequence"/>
</dbReference>
<keyword evidence="4" id="KW-1185">Reference proteome</keyword>
<dbReference type="Pfam" id="PF04018">
    <property type="entry name" value="VCA0040-like"/>
    <property type="match status" value="1"/>
</dbReference>
<sequence>MKQSRNGLQYLLLAARGMLMGAADAVPGVSGGTIAFITGIYEELIHSLRQFDLDALRLLLRRGPVAAWRHVNGTFLLVLLSGILLSLLSLSRLVLFLLDAYPELLWAFFFGLIVASTWSLCRSIPTWRSHVLVSFATGAVLAFAVTRLAPSPLEASPPAFFFSGMIAICAMILPGISGSFILLLLGMYAPVMLAIQHLELGVLGLFAAGAVIGLLGFARVLDWAFSHHRTTTLALLGGVLLGSLNKVWPWKYTTAYTIGKHGGEIPLAQENVLPGSYQGLTGQEPYVLAAFGLMLLGAFLVLALDHFGRTGRA</sequence>
<keyword evidence="1" id="KW-1133">Transmembrane helix</keyword>
<proteinExistence type="predicted"/>
<feature type="transmembrane region" description="Helical" evidence="1">
    <location>
        <begin position="104"/>
        <end position="124"/>
    </location>
</feature>
<keyword evidence="2" id="KW-0732">Signal</keyword>
<accession>A0A917ZKG0</accession>
<evidence type="ECO:0000256" key="2">
    <source>
        <dbReference type="SAM" id="SignalP"/>
    </source>
</evidence>
<reference evidence="3 4" key="1">
    <citation type="journal article" date="2014" name="Int. J. Syst. Evol. Microbiol.">
        <title>Complete genome sequence of Corynebacterium casei LMG S-19264T (=DSM 44701T), isolated from a smear-ripened cheese.</title>
        <authorList>
            <consortium name="US DOE Joint Genome Institute (JGI-PGF)"/>
            <person name="Walter F."/>
            <person name="Albersmeier A."/>
            <person name="Kalinowski J."/>
            <person name="Ruckert C."/>
        </authorList>
    </citation>
    <scope>NUCLEOTIDE SEQUENCE [LARGE SCALE GENOMIC DNA]</scope>
    <source>
        <strain evidence="3 4">CGMCC 1.7286</strain>
    </source>
</reference>
<protein>
    <submittedName>
        <fullName evidence="3">DUF368 domain-containing protein</fullName>
    </submittedName>
</protein>
<dbReference type="RefSeq" id="WP_229721958.1">
    <property type="nucleotide sequence ID" value="NZ_BMLT01000008.1"/>
</dbReference>
<dbReference type="EMBL" id="BMLT01000008">
    <property type="protein sequence ID" value="GGO84582.1"/>
    <property type="molecule type" value="Genomic_DNA"/>
</dbReference>
<dbReference type="PANTHER" id="PTHR37308">
    <property type="entry name" value="INTEGRAL MEMBRANE PROTEIN"/>
    <property type="match status" value="1"/>
</dbReference>
<evidence type="ECO:0000256" key="1">
    <source>
        <dbReference type="SAM" id="Phobius"/>
    </source>
</evidence>
<feature type="transmembrane region" description="Helical" evidence="1">
    <location>
        <begin position="286"/>
        <end position="304"/>
    </location>
</feature>
<evidence type="ECO:0000313" key="4">
    <source>
        <dbReference type="Proteomes" id="UP000599578"/>
    </source>
</evidence>
<feature type="transmembrane region" description="Helical" evidence="1">
    <location>
        <begin position="75"/>
        <end position="98"/>
    </location>
</feature>
<dbReference type="InterPro" id="IPR007163">
    <property type="entry name" value="VCA0040-like"/>
</dbReference>
<dbReference type="PANTHER" id="PTHR37308:SF1">
    <property type="entry name" value="POLYPRENYL-PHOSPHATE TRANSPORTER"/>
    <property type="match status" value="1"/>
</dbReference>
<name>A0A917ZKG0_9GAMM</name>
<feature type="transmembrane region" description="Helical" evidence="1">
    <location>
        <begin position="131"/>
        <end position="149"/>
    </location>
</feature>
<organism evidence="3 4">
    <name type="scientific">Marinobacterium nitratireducens</name>
    <dbReference type="NCBI Taxonomy" id="518897"/>
    <lineage>
        <taxon>Bacteria</taxon>
        <taxon>Pseudomonadati</taxon>
        <taxon>Pseudomonadota</taxon>
        <taxon>Gammaproteobacteria</taxon>
        <taxon>Oceanospirillales</taxon>
        <taxon>Oceanospirillaceae</taxon>
        <taxon>Marinobacterium</taxon>
    </lineage>
</organism>
<comment type="caution">
    <text evidence="3">The sequence shown here is derived from an EMBL/GenBank/DDBJ whole genome shotgun (WGS) entry which is preliminary data.</text>
</comment>
<feature type="transmembrane region" description="Helical" evidence="1">
    <location>
        <begin position="200"/>
        <end position="221"/>
    </location>
</feature>
<feature type="chain" id="PRO_5036811594" evidence="2">
    <location>
        <begin position="26"/>
        <end position="313"/>
    </location>
</feature>
<feature type="signal peptide" evidence="2">
    <location>
        <begin position="1"/>
        <end position="25"/>
    </location>
</feature>
<keyword evidence="1" id="KW-0812">Transmembrane</keyword>
<keyword evidence="1" id="KW-0472">Membrane</keyword>
<feature type="transmembrane region" description="Helical" evidence="1">
    <location>
        <begin position="161"/>
        <end position="188"/>
    </location>
</feature>
<dbReference type="AlphaFoldDB" id="A0A917ZKG0"/>